<evidence type="ECO:0000313" key="4">
    <source>
        <dbReference type="EMBL" id="MBB6356103.1"/>
    </source>
</evidence>
<evidence type="ECO:0000259" key="3">
    <source>
        <dbReference type="Pfam" id="PF13505"/>
    </source>
</evidence>
<keyword evidence="5" id="KW-1185">Reference proteome</keyword>
<dbReference type="Gene3D" id="2.40.160.20">
    <property type="match status" value="1"/>
</dbReference>
<evidence type="ECO:0000313" key="5">
    <source>
        <dbReference type="Proteomes" id="UP000536262"/>
    </source>
</evidence>
<dbReference type="SUPFAM" id="SSF56925">
    <property type="entry name" value="OMPA-like"/>
    <property type="match status" value="1"/>
</dbReference>
<feature type="chain" id="PRO_5030774748" evidence="2">
    <location>
        <begin position="24"/>
        <end position="231"/>
    </location>
</feature>
<evidence type="ECO:0000256" key="1">
    <source>
        <dbReference type="ARBA" id="ARBA00022729"/>
    </source>
</evidence>
<feature type="signal peptide" evidence="2">
    <location>
        <begin position="1"/>
        <end position="23"/>
    </location>
</feature>
<proteinExistence type="predicted"/>
<comment type="caution">
    <text evidence="4">The sequence shown here is derived from an EMBL/GenBank/DDBJ whole genome shotgun (WGS) entry which is preliminary data.</text>
</comment>
<evidence type="ECO:0000256" key="2">
    <source>
        <dbReference type="SAM" id="SignalP"/>
    </source>
</evidence>
<dbReference type="InterPro" id="IPR011250">
    <property type="entry name" value="OMP/PagP_B-barrel"/>
</dbReference>
<dbReference type="Pfam" id="PF13505">
    <property type="entry name" value="OMP_b-brl"/>
    <property type="match status" value="1"/>
</dbReference>
<dbReference type="AlphaFoldDB" id="A0A7X0FAE9"/>
<protein>
    <submittedName>
        <fullName evidence="4">Opacity protein-like surface antigen</fullName>
    </submittedName>
</protein>
<dbReference type="EMBL" id="JACHOU010000011">
    <property type="protein sequence ID" value="MBB6356103.1"/>
    <property type="molecule type" value="Genomic_DNA"/>
</dbReference>
<dbReference type="RefSeq" id="WP_184700420.1">
    <property type="nucleotide sequence ID" value="NZ_BAABEG010000001.1"/>
</dbReference>
<sequence length="231" mass="25217">MTMKSRIALALAASAMWPLAASAADYDPPVVIEEAPEYVPVEVGSGWYLRGDIGYNFSDTPYQFTLLGEETRNIHVNGSIGAGYHFSDFLRGELNFGFVSYDKLDVASGGSQVNFENNVWNGMANVYADLGTIAGFTPYVGAGVGLIYSSTTLDYSVLPGPVTFNLDDTQYKVAYSVGAGINYQVARNTSVDVGYQYLTAPDLEYVDIDTLTVKKGVDYHQVKVGLRYDLW</sequence>
<name>A0A7X0FAE9_9HYPH</name>
<keyword evidence="1 2" id="KW-0732">Signal</keyword>
<dbReference type="Proteomes" id="UP000536262">
    <property type="component" value="Unassembled WGS sequence"/>
</dbReference>
<reference evidence="4 5" key="1">
    <citation type="submission" date="2020-08" db="EMBL/GenBank/DDBJ databases">
        <title>Genomic Encyclopedia of Type Strains, Phase IV (KMG-IV): sequencing the most valuable type-strain genomes for metagenomic binning, comparative biology and taxonomic classification.</title>
        <authorList>
            <person name="Goeker M."/>
        </authorList>
    </citation>
    <scope>NUCLEOTIDE SEQUENCE [LARGE SCALE GENOMIC DNA]</scope>
    <source>
        <strain evidence="4 5">DSM 7051</strain>
    </source>
</reference>
<organism evidence="4 5">
    <name type="scientific">Aminobacter aganoensis</name>
    <dbReference type="NCBI Taxonomy" id="83264"/>
    <lineage>
        <taxon>Bacteria</taxon>
        <taxon>Pseudomonadati</taxon>
        <taxon>Pseudomonadota</taxon>
        <taxon>Alphaproteobacteria</taxon>
        <taxon>Hyphomicrobiales</taxon>
        <taxon>Phyllobacteriaceae</taxon>
        <taxon>Aminobacter</taxon>
    </lineage>
</organism>
<gene>
    <name evidence="4" type="ORF">GGR00_003908</name>
</gene>
<accession>A0A7X0FAE9</accession>
<feature type="domain" description="Outer membrane protein beta-barrel" evidence="3">
    <location>
        <begin position="45"/>
        <end position="228"/>
    </location>
</feature>
<dbReference type="InterPro" id="IPR027385">
    <property type="entry name" value="Beta-barrel_OMP"/>
</dbReference>